<keyword evidence="4 9" id="KW-0067">ATP-binding</keyword>
<dbReference type="GO" id="GO:0043138">
    <property type="term" value="F:3'-5' DNA helicase activity"/>
    <property type="evidence" value="ECO:0007669"/>
    <property type="project" value="UniProtKB-EC"/>
</dbReference>
<dbReference type="GeneID" id="60751346"/>
<evidence type="ECO:0000259" key="11">
    <source>
        <dbReference type="PROSITE" id="PS51198"/>
    </source>
</evidence>
<dbReference type="GO" id="GO:0016787">
    <property type="term" value="F:hydrolase activity"/>
    <property type="evidence" value="ECO:0007669"/>
    <property type="project" value="UniProtKB-UniRule"/>
</dbReference>
<dbReference type="GO" id="GO:0005524">
    <property type="term" value="F:ATP binding"/>
    <property type="evidence" value="ECO:0007669"/>
    <property type="project" value="UniProtKB-UniRule"/>
</dbReference>
<evidence type="ECO:0000313" key="12">
    <source>
        <dbReference type="EMBL" id="VFA89799.1"/>
    </source>
</evidence>
<comment type="catalytic activity">
    <reaction evidence="6">
        <text>Couples ATP hydrolysis with the unwinding of duplex DNA by translocating in the 3'-5' direction.</text>
        <dbReference type="EC" id="5.6.2.4"/>
    </reaction>
</comment>
<dbReference type="CDD" id="cd18807">
    <property type="entry name" value="SF1_C_UvrD"/>
    <property type="match status" value="1"/>
</dbReference>
<dbReference type="AlphaFoldDB" id="A0ABD7V625"/>
<comment type="catalytic activity">
    <reaction evidence="8">
        <text>ATP + H2O = ADP + phosphate + H(+)</text>
        <dbReference type="Rhea" id="RHEA:13065"/>
        <dbReference type="ChEBI" id="CHEBI:15377"/>
        <dbReference type="ChEBI" id="CHEBI:15378"/>
        <dbReference type="ChEBI" id="CHEBI:30616"/>
        <dbReference type="ChEBI" id="CHEBI:43474"/>
        <dbReference type="ChEBI" id="CHEBI:456216"/>
        <dbReference type="EC" id="5.6.2.4"/>
    </reaction>
</comment>
<dbReference type="EC" id="5.6.2.4" evidence="7"/>
<evidence type="ECO:0000256" key="2">
    <source>
        <dbReference type="ARBA" id="ARBA00022801"/>
    </source>
</evidence>
<evidence type="ECO:0000256" key="4">
    <source>
        <dbReference type="ARBA" id="ARBA00022840"/>
    </source>
</evidence>
<sequence>MSARQVEARRLIISKEFQKDFARLEKTVQDKVRELPRKFATPELIGTHVEPVNNAAHPRFRTVRVDRSVRAVVLAPERGNTYTLIKVLPHDDAYKWVERTRMDVSRIDGSVDFWEPPVSGSGSKKVARAEALFGSIADEDLIYLGITAEIVGFARTLRSTEDLDRAQKWMPPSQWQVLNSLAMGQRVDEVRLRLVADAASLPESEAAQDDLDAAIARSVDQFHVVSDEEDFNRILDYPFDVWRNYLHPSQLALVNADYDGPARITGGPGTGKTVVSVHRAHRLAQRRDGYVLLTTYNKTLARQMERNVDLLVDDPEIRRRIRVRTVDSFARSVFEHYHGTLASDRFMARPANLWQKIANELELDFTGRFLHEEHVEVILAQTITSEEEYLRARRSGRGKPIGASQRKTIWRAVTRFNELMATRGWWTFETILHEAARVMPEIAQKDPGYRYIIVDEAQDLTPDHWRLLAAAMSDQTNGLFISGDAQQTIYRRQTSMRSFGINVVGRSTRLHKNHRVSAEILRWAHDFLRAVGDESPPESDSEGEIADEGAPDTASFSGFVPVTRGFDDSSEELDYVVETIRGWTEDMGYSADEIGVLARSHEQVKTVREVLKDRGIACRALDDLRRRGVAVGTMHSAKGLEFRCVVVVGVSEDQVPPAGSVTPKTDDAVTHRADMERERKLLFVACTRAREDLLVTWTGQPSLFIKPGI</sequence>
<dbReference type="InterPro" id="IPR014016">
    <property type="entry name" value="UvrD-like_ATP-bd"/>
</dbReference>
<protein>
    <recommendedName>
        <fullName evidence="7">DNA 3'-5' helicase</fullName>
        <ecNumber evidence="7">5.6.2.4</ecNumber>
    </recommendedName>
</protein>
<evidence type="ECO:0000256" key="1">
    <source>
        <dbReference type="ARBA" id="ARBA00022741"/>
    </source>
</evidence>
<dbReference type="PANTHER" id="PTHR11070">
    <property type="entry name" value="UVRD / RECB / PCRA DNA HELICASE FAMILY MEMBER"/>
    <property type="match status" value="1"/>
</dbReference>
<proteinExistence type="predicted"/>
<evidence type="ECO:0000256" key="10">
    <source>
        <dbReference type="SAM" id="MobiDB-lite"/>
    </source>
</evidence>
<comment type="caution">
    <text evidence="12">The sequence shown here is derived from an EMBL/GenBank/DDBJ whole genome shotgun (WGS) entry which is preliminary data.</text>
</comment>
<dbReference type="InterPro" id="IPR000212">
    <property type="entry name" value="DNA_helicase_UvrD/REP"/>
</dbReference>
<dbReference type="InterPro" id="IPR014017">
    <property type="entry name" value="DNA_helicase_UvrD-like_C"/>
</dbReference>
<dbReference type="SUPFAM" id="SSF52540">
    <property type="entry name" value="P-loop containing nucleoside triphosphate hydrolases"/>
    <property type="match status" value="1"/>
</dbReference>
<dbReference type="RefSeq" id="WP_131734945.1">
    <property type="nucleotide sequence ID" value="NZ_CAACYD010000007.1"/>
</dbReference>
<evidence type="ECO:0000256" key="9">
    <source>
        <dbReference type="PROSITE-ProRule" id="PRU00560"/>
    </source>
</evidence>
<keyword evidence="2 9" id="KW-0378">Hydrolase</keyword>
<evidence type="ECO:0000256" key="8">
    <source>
        <dbReference type="ARBA" id="ARBA00048988"/>
    </source>
</evidence>
<dbReference type="Pfam" id="PF13361">
    <property type="entry name" value="UvrD_C"/>
    <property type="match status" value="2"/>
</dbReference>
<dbReference type="PANTHER" id="PTHR11070:SF45">
    <property type="entry name" value="DNA 3'-5' HELICASE"/>
    <property type="match status" value="1"/>
</dbReference>
<evidence type="ECO:0000256" key="6">
    <source>
        <dbReference type="ARBA" id="ARBA00034617"/>
    </source>
</evidence>
<dbReference type="Pfam" id="PF00580">
    <property type="entry name" value="UvrD-helicase"/>
    <property type="match status" value="1"/>
</dbReference>
<name>A0ABD7V625_9ACTN</name>
<gene>
    <name evidence="12" type="primary">helD_3</name>
    <name evidence="12" type="ORF">NCTC8139_03367</name>
</gene>
<evidence type="ECO:0000256" key="5">
    <source>
        <dbReference type="ARBA" id="ARBA00023235"/>
    </source>
</evidence>
<keyword evidence="1 9" id="KW-0547">Nucleotide-binding</keyword>
<reference evidence="12 13" key="1">
    <citation type="submission" date="2019-02" db="EMBL/GenBank/DDBJ databases">
        <authorList>
            <consortium name="Pathogen Informatics"/>
        </authorList>
    </citation>
    <scope>NUCLEOTIDE SEQUENCE [LARGE SCALE GENOMIC DNA]</scope>
    <source>
        <strain evidence="12 13">3012STDY6756503</strain>
    </source>
</reference>
<feature type="binding site" evidence="9">
    <location>
        <begin position="266"/>
        <end position="273"/>
    </location>
    <ligand>
        <name>ATP</name>
        <dbReference type="ChEBI" id="CHEBI:30616"/>
    </ligand>
</feature>
<feature type="compositionally biased region" description="Acidic residues" evidence="10">
    <location>
        <begin position="535"/>
        <end position="550"/>
    </location>
</feature>
<evidence type="ECO:0000313" key="13">
    <source>
        <dbReference type="Proteomes" id="UP000360750"/>
    </source>
</evidence>
<dbReference type="Proteomes" id="UP000360750">
    <property type="component" value="Unassembled WGS sequence"/>
</dbReference>
<evidence type="ECO:0000256" key="3">
    <source>
        <dbReference type="ARBA" id="ARBA00022806"/>
    </source>
</evidence>
<evidence type="ECO:0000256" key="7">
    <source>
        <dbReference type="ARBA" id="ARBA00034808"/>
    </source>
</evidence>
<dbReference type="Gene3D" id="3.40.50.300">
    <property type="entry name" value="P-loop containing nucleotide triphosphate hydrolases"/>
    <property type="match status" value="2"/>
</dbReference>
<dbReference type="InterPro" id="IPR027417">
    <property type="entry name" value="P-loop_NTPase"/>
</dbReference>
<keyword evidence="3 9" id="KW-0347">Helicase</keyword>
<dbReference type="PROSITE" id="PS51198">
    <property type="entry name" value="UVRD_HELICASE_ATP_BIND"/>
    <property type="match status" value="1"/>
</dbReference>
<feature type="region of interest" description="Disordered" evidence="10">
    <location>
        <begin position="532"/>
        <end position="556"/>
    </location>
</feature>
<dbReference type="EMBL" id="CAACYD010000007">
    <property type="protein sequence ID" value="VFA89799.1"/>
    <property type="molecule type" value="Genomic_DNA"/>
</dbReference>
<keyword evidence="5" id="KW-0413">Isomerase</keyword>
<accession>A0ABD7V625</accession>
<feature type="domain" description="UvrD-like helicase ATP-binding" evidence="11">
    <location>
        <begin position="245"/>
        <end position="524"/>
    </location>
</feature>
<organism evidence="12 13">
    <name type="scientific">Gordonia paraffinivorans</name>
    <dbReference type="NCBI Taxonomy" id="175628"/>
    <lineage>
        <taxon>Bacteria</taxon>
        <taxon>Bacillati</taxon>
        <taxon>Actinomycetota</taxon>
        <taxon>Actinomycetes</taxon>
        <taxon>Mycobacteriales</taxon>
        <taxon>Gordoniaceae</taxon>
        <taxon>Gordonia</taxon>
    </lineage>
</organism>